<evidence type="ECO:0000259" key="9">
    <source>
        <dbReference type="Pfam" id="PF05649"/>
    </source>
</evidence>
<dbReference type="PROSITE" id="PS51885">
    <property type="entry name" value="NEPRILYSIN"/>
    <property type="match status" value="1"/>
</dbReference>
<dbReference type="OMA" id="NTHYESA"/>
<evidence type="ECO:0000313" key="10">
    <source>
        <dbReference type="EMBL" id="ELU03718.1"/>
    </source>
</evidence>
<dbReference type="InterPro" id="IPR024079">
    <property type="entry name" value="MetalloPept_cat_dom_sf"/>
</dbReference>
<dbReference type="Proteomes" id="UP000014760">
    <property type="component" value="Unassembled WGS sequence"/>
</dbReference>
<evidence type="ECO:0000256" key="5">
    <source>
        <dbReference type="ARBA" id="ARBA00022801"/>
    </source>
</evidence>
<keyword evidence="12" id="KW-1185">Reference proteome</keyword>
<dbReference type="EnsemblMetazoa" id="CapteT107899">
    <property type="protein sequence ID" value="CapteP107899"/>
    <property type="gene ID" value="CapteG107899"/>
</dbReference>
<protein>
    <recommendedName>
        <fullName evidence="13">Peptidase M13 C-terminal domain-containing protein</fullName>
    </recommendedName>
</protein>
<sequence length="429" mass="48925">QLDMAKYFSFLVGQEVKPTDKVVIYAKNYFEKIGAVIAATSKEVLQNYIVMQTIRNDLRMVPAPLHVVRDTFGNGMGWDYSSRDGSACIQRTLERLKFATAAMFAQDRFMAKDRAEIEDLIKNIKKSFEITLPNMEWMDDATKAAALEKVGLMLSQIGYPDWITDVDKLDAYYANVDITLNEFANTINLGRAAFQNNVKYYGLPVDRNRWRAVDNPTLAGAYNEENQNVLVLFVGILQEPFYGYHYPKALLYGMIGSLISQIFVHGFDEIGHKYNGIGQSVDWWTQATAAAYDEKAQCYLDQYNNITVRGGKTQVNGEFTLGENIADNGAVVIAYNAYRLYREMGGKDETLPGLDLSSNQLFFLGYTQNWCARVTDDFMKVILMYDYHSPNVVRGEVPLMNSKRFAQTFKCRKGSRMNPEERCQMWPTF</sequence>
<reference evidence="12" key="1">
    <citation type="submission" date="2012-12" db="EMBL/GenBank/DDBJ databases">
        <authorList>
            <person name="Hellsten U."/>
            <person name="Grimwood J."/>
            <person name="Chapman J.A."/>
            <person name="Shapiro H."/>
            <person name="Aerts A."/>
            <person name="Otillar R.P."/>
            <person name="Terry A.Y."/>
            <person name="Boore J.L."/>
            <person name="Simakov O."/>
            <person name="Marletaz F."/>
            <person name="Cho S.-J."/>
            <person name="Edsinger-Gonzales E."/>
            <person name="Havlak P."/>
            <person name="Kuo D.-H."/>
            <person name="Larsson T."/>
            <person name="Lv J."/>
            <person name="Arendt D."/>
            <person name="Savage R."/>
            <person name="Osoegawa K."/>
            <person name="de Jong P."/>
            <person name="Lindberg D.R."/>
            <person name="Seaver E.C."/>
            <person name="Weisblat D.A."/>
            <person name="Putnam N.H."/>
            <person name="Grigoriev I.V."/>
            <person name="Rokhsar D.S."/>
        </authorList>
    </citation>
    <scope>NUCLEOTIDE SEQUENCE</scope>
    <source>
        <strain evidence="12">I ESC-2004</strain>
    </source>
</reference>
<dbReference type="SUPFAM" id="SSF55486">
    <property type="entry name" value="Metalloproteases ('zincins'), catalytic domain"/>
    <property type="match status" value="1"/>
</dbReference>
<dbReference type="GO" id="GO:0016485">
    <property type="term" value="P:protein processing"/>
    <property type="evidence" value="ECO:0007669"/>
    <property type="project" value="TreeGrafter"/>
</dbReference>
<dbReference type="InterPro" id="IPR000718">
    <property type="entry name" value="Peptidase_M13"/>
</dbReference>
<comment type="similarity">
    <text evidence="2">Belongs to the peptidase M13 family.</text>
</comment>
<accession>R7UIT9</accession>
<dbReference type="Pfam" id="PF01431">
    <property type="entry name" value="Peptidase_M13"/>
    <property type="match status" value="1"/>
</dbReference>
<evidence type="ECO:0000256" key="3">
    <source>
        <dbReference type="ARBA" id="ARBA00022670"/>
    </source>
</evidence>
<evidence type="ECO:0000256" key="1">
    <source>
        <dbReference type="ARBA" id="ARBA00001947"/>
    </source>
</evidence>
<name>R7UIT9_CAPTE</name>
<dbReference type="AlphaFoldDB" id="R7UIT9"/>
<dbReference type="Gene3D" id="1.10.1380.10">
    <property type="entry name" value="Neutral endopeptidase , domain2"/>
    <property type="match status" value="1"/>
</dbReference>
<dbReference type="InterPro" id="IPR042089">
    <property type="entry name" value="Peptidase_M13_dom_2"/>
</dbReference>
<evidence type="ECO:0000313" key="11">
    <source>
        <dbReference type="EnsemblMetazoa" id="CapteP107899"/>
    </source>
</evidence>
<comment type="cofactor">
    <cofactor evidence="1">
        <name>Zn(2+)</name>
        <dbReference type="ChEBI" id="CHEBI:29105"/>
    </cofactor>
</comment>
<dbReference type="PANTHER" id="PTHR11733">
    <property type="entry name" value="ZINC METALLOPROTEASE FAMILY M13 NEPRILYSIN-RELATED"/>
    <property type="match status" value="1"/>
</dbReference>
<dbReference type="STRING" id="283909.R7UIT9"/>
<evidence type="ECO:0000256" key="2">
    <source>
        <dbReference type="ARBA" id="ARBA00007357"/>
    </source>
</evidence>
<keyword evidence="4" id="KW-0479">Metal-binding</keyword>
<dbReference type="PRINTS" id="PR00786">
    <property type="entry name" value="NEPRILYSIN"/>
</dbReference>
<dbReference type="Gene3D" id="3.40.390.10">
    <property type="entry name" value="Collagenase (Catalytic Domain)"/>
    <property type="match status" value="1"/>
</dbReference>
<feature type="non-terminal residue" evidence="10">
    <location>
        <position position="1"/>
    </location>
</feature>
<keyword evidence="3" id="KW-0645">Protease</keyword>
<evidence type="ECO:0000256" key="4">
    <source>
        <dbReference type="ARBA" id="ARBA00022723"/>
    </source>
</evidence>
<keyword evidence="5" id="KW-0378">Hydrolase</keyword>
<dbReference type="Pfam" id="PF05649">
    <property type="entry name" value="Peptidase_M13_N"/>
    <property type="match status" value="1"/>
</dbReference>
<reference evidence="10 12" key="2">
    <citation type="journal article" date="2013" name="Nature">
        <title>Insights into bilaterian evolution from three spiralian genomes.</title>
        <authorList>
            <person name="Simakov O."/>
            <person name="Marletaz F."/>
            <person name="Cho S.J."/>
            <person name="Edsinger-Gonzales E."/>
            <person name="Havlak P."/>
            <person name="Hellsten U."/>
            <person name="Kuo D.H."/>
            <person name="Larsson T."/>
            <person name="Lv J."/>
            <person name="Arendt D."/>
            <person name="Savage R."/>
            <person name="Osoegawa K."/>
            <person name="de Jong P."/>
            <person name="Grimwood J."/>
            <person name="Chapman J.A."/>
            <person name="Shapiro H."/>
            <person name="Aerts A."/>
            <person name="Otillar R.P."/>
            <person name="Terry A.Y."/>
            <person name="Boore J.L."/>
            <person name="Grigoriev I.V."/>
            <person name="Lindberg D.R."/>
            <person name="Seaver E.C."/>
            <person name="Weisblat D.A."/>
            <person name="Putnam N.H."/>
            <person name="Rokhsar D.S."/>
        </authorList>
    </citation>
    <scope>NUCLEOTIDE SEQUENCE</scope>
    <source>
        <strain evidence="10 12">I ESC-2004</strain>
    </source>
</reference>
<dbReference type="OrthoDB" id="6475849at2759"/>
<keyword evidence="6" id="KW-0862">Zinc</keyword>
<keyword evidence="7" id="KW-0482">Metalloprotease</keyword>
<evidence type="ECO:0008006" key="13">
    <source>
        <dbReference type="Google" id="ProtNLM"/>
    </source>
</evidence>
<dbReference type="InterPro" id="IPR008753">
    <property type="entry name" value="Peptidase_M13_N"/>
</dbReference>
<gene>
    <name evidence="10" type="ORF">CAPTEDRAFT_107899</name>
</gene>
<dbReference type="EMBL" id="KB302959">
    <property type="protein sequence ID" value="ELU03718.1"/>
    <property type="molecule type" value="Genomic_DNA"/>
</dbReference>
<dbReference type="InterPro" id="IPR018497">
    <property type="entry name" value="Peptidase_M13_C"/>
</dbReference>
<feature type="domain" description="Peptidase M13 C-terminal" evidence="8">
    <location>
        <begin position="221"/>
        <end position="424"/>
    </location>
</feature>
<evidence type="ECO:0000256" key="7">
    <source>
        <dbReference type="ARBA" id="ARBA00023049"/>
    </source>
</evidence>
<dbReference type="GO" id="GO:0046872">
    <property type="term" value="F:metal ion binding"/>
    <property type="evidence" value="ECO:0007669"/>
    <property type="project" value="UniProtKB-KW"/>
</dbReference>
<dbReference type="CDD" id="cd08662">
    <property type="entry name" value="M13"/>
    <property type="match status" value="1"/>
</dbReference>
<dbReference type="EMBL" id="AMQN01008362">
    <property type="status" value="NOT_ANNOTATED_CDS"/>
    <property type="molecule type" value="Genomic_DNA"/>
</dbReference>
<dbReference type="HOGENOM" id="CLU_006187_1_0_1"/>
<dbReference type="GO" id="GO:0004222">
    <property type="term" value="F:metalloendopeptidase activity"/>
    <property type="evidence" value="ECO:0007669"/>
    <property type="project" value="InterPro"/>
</dbReference>
<evidence type="ECO:0000259" key="8">
    <source>
        <dbReference type="Pfam" id="PF01431"/>
    </source>
</evidence>
<reference evidence="11" key="3">
    <citation type="submission" date="2015-06" db="UniProtKB">
        <authorList>
            <consortium name="EnsemblMetazoa"/>
        </authorList>
    </citation>
    <scope>IDENTIFICATION</scope>
</reference>
<dbReference type="GO" id="GO:0005886">
    <property type="term" value="C:plasma membrane"/>
    <property type="evidence" value="ECO:0007669"/>
    <property type="project" value="TreeGrafter"/>
</dbReference>
<proteinExistence type="inferred from homology"/>
<evidence type="ECO:0000256" key="6">
    <source>
        <dbReference type="ARBA" id="ARBA00022833"/>
    </source>
</evidence>
<feature type="domain" description="Peptidase M13 N-terminal" evidence="9">
    <location>
        <begin position="1"/>
        <end position="160"/>
    </location>
</feature>
<organism evidence="10">
    <name type="scientific">Capitella teleta</name>
    <name type="common">Polychaete worm</name>
    <dbReference type="NCBI Taxonomy" id="283909"/>
    <lineage>
        <taxon>Eukaryota</taxon>
        <taxon>Metazoa</taxon>
        <taxon>Spiralia</taxon>
        <taxon>Lophotrochozoa</taxon>
        <taxon>Annelida</taxon>
        <taxon>Polychaeta</taxon>
        <taxon>Sedentaria</taxon>
        <taxon>Scolecida</taxon>
        <taxon>Capitellidae</taxon>
        <taxon>Capitella</taxon>
    </lineage>
</organism>
<evidence type="ECO:0000313" key="12">
    <source>
        <dbReference type="Proteomes" id="UP000014760"/>
    </source>
</evidence>
<dbReference type="PANTHER" id="PTHR11733:SF167">
    <property type="entry name" value="FI17812P1-RELATED"/>
    <property type="match status" value="1"/>
</dbReference>